<dbReference type="EC" id="2.4.2.-" evidence="8"/>
<dbReference type="InterPro" id="IPR008893">
    <property type="entry name" value="WGR_domain"/>
</dbReference>
<evidence type="ECO:0000259" key="10">
    <source>
        <dbReference type="PROSITE" id="PS51060"/>
    </source>
</evidence>
<dbReference type="VEuPathDB" id="FungiDB:AeMF1_021816"/>
<dbReference type="GO" id="GO:0070212">
    <property type="term" value="P:protein poly-ADP-ribosylation"/>
    <property type="evidence" value="ECO:0007669"/>
    <property type="project" value="TreeGrafter"/>
</dbReference>
<feature type="domain" description="PARP catalytic" evidence="9">
    <location>
        <begin position="576"/>
        <end position="815"/>
    </location>
</feature>
<evidence type="ECO:0000256" key="1">
    <source>
        <dbReference type="ARBA" id="ARBA00004123"/>
    </source>
</evidence>
<protein>
    <recommendedName>
        <fullName evidence="8">Poly [ADP-ribose] polymerase</fullName>
        <shortName evidence="8">PARP</shortName>
        <ecNumber evidence="8">2.4.2.-</ecNumber>
    </recommendedName>
</protein>
<dbReference type="PANTHER" id="PTHR10459">
    <property type="entry name" value="DNA LIGASE"/>
    <property type="match status" value="1"/>
</dbReference>
<keyword evidence="4" id="KW-0548">Nucleotidyltransferase</keyword>
<dbReference type="SUPFAM" id="SSF56399">
    <property type="entry name" value="ADP-ribosylation"/>
    <property type="match status" value="1"/>
</dbReference>
<evidence type="ECO:0000256" key="3">
    <source>
        <dbReference type="ARBA" id="ARBA00022679"/>
    </source>
</evidence>
<dbReference type="EMBL" id="VJMJ01000009">
    <property type="protein sequence ID" value="KAF0744783.1"/>
    <property type="molecule type" value="Genomic_DNA"/>
</dbReference>
<evidence type="ECO:0000259" key="9">
    <source>
        <dbReference type="PROSITE" id="PS51059"/>
    </source>
</evidence>
<evidence type="ECO:0000313" key="12">
    <source>
        <dbReference type="EMBL" id="KAF0744783.1"/>
    </source>
</evidence>
<dbReference type="Gene3D" id="3.90.228.10">
    <property type="match status" value="1"/>
</dbReference>
<dbReference type="PROSITE" id="PS51059">
    <property type="entry name" value="PARP_CATALYTIC"/>
    <property type="match status" value="1"/>
</dbReference>
<dbReference type="PROSITE" id="PS51060">
    <property type="entry name" value="PARP_ALPHA_HD"/>
    <property type="match status" value="1"/>
</dbReference>
<feature type="domain" description="WGR" evidence="11">
    <location>
        <begin position="288"/>
        <end position="388"/>
    </location>
</feature>
<dbReference type="InterPro" id="IPR004102">
    <property type="entry name" value="Poly(ADP-ribose)pol_reg_dom"/>
</dbReference>
<dbReference type="InterPro" id="IPR036770">
    <property type="entry name" value="Ankyrin_rpt-contain_sf"/>
</dbReference>
<keyword evidence="3 8" id="KW-0808">Transferase</keyword>
<evidence type="ECO:0000256" key="4">
    <source>
        <dbReference type="ARBA" id="ARBA00022695"/>
    </source>
</evidence>
<dbReference type="SMART" id="SM00773">
    <property type="entry name" value="WGR"/>
    <property type="match status" value="1"/>
</dbReference>
<comment type="subcellular location">
    <subcellularLocation>
        <location evidence="1">Nucleus</location>
    </subcellularLocation>
</comment>
<dbReference type="SUPFAM" id="SSF47587">
    <property type="entry name" value="Domain of poly(ADP-ribose) polymerase"/>
    <property type="match status" value="1"/>
</dbReference>
<organism evidence="12 13">
    <name type="scientific">Aphanomyces euteiches</name>
    <dbReference type="NCBI Taxonomy" id="100861"/>
    <lineage>
        <taxon>Eukaryota</taxon>
        <taxon>Sar</taxon>
        <taxon>Stramenopiles</taxon>
        <taxon>Oomycota</taxon>
        <taxon>Saprolegniomycetes</taxon>
        <taxon>Saprolegniales</taxon>
        <taxon>Verrucalvaceae</taxon>
        <taxon>Aphanomyces</taxon>
    </lineage>
</organism>
<dbReference type="Pfam" id="PF05406">
    <property type="entry name" value="WGR"/>
    <property type="match status" value="1"/>
</dbReference>
<comment type="catalytic activity">
    <reaction evidence="7">
        <text>NAD(+) + (ADP-D-ribosyl)n-acceptor = nicotinamide + (ADP-D-ribosyl)n+1-acceptor + H(+).</text>
        <dbReference type="EC" id="2.4.2.30"/>
    </reaction>
</comment>
<gene>
    <name evidence="12" type="ORF">Ae201684_001237</name>
</gene>
<dbReference type="PANTHER" id="PTHR10459:SF60">
    <property type="entry name" value="POLY [ADP-RIBOSE] POLYMERASE 2"/>
    <property type="match status" value="1"/>
</dbReference>
<evidence type="ECO:0000256" key="7">
    <source>
        <dbReference type="ARBA" id="ARBA00033987"/>
    </source>
</evidence>
<dbReference type="SUPFAM" id="SSF48403">
    <property type="entry name" value="Ankyrin repeat"/>
    <property type="match status" value="1"/>
</dbReference>
<sequence>MARILVFFARCKANLVKADSEGNNLANILVDSCWDSPAFDATLLLDLLDKVLAAKVSPNGLFKTKLEVKCSPQESSPVAKLSLLMRAIYVPHVFLREHTLALLLHYGANITETDDQGNTCFMHAVVRNQIDDVRICLGLISTAKRTKIDGTTKSLTIKIQSKQRQKAITAANKYGETVLHLAVAPTLLGSFENEAMVELLLKEKVPPKALDKAKRSAIDLARQQPSGVLLRVLTNEGKANSPPVPKFPTPPPFEHDATVFLNQCHAQGWVKTVAVPAQLHNDCQAGRQDKVFVDADGVEYSVGLTKVDVQSGQHGVNVFYRMQIAHHMTQNVFILFTNWGRIGESGKYQNTPFNDSASAVDEFKKIFKSKTGNVFGNPDTFEKKPGKYMLFKRKNERHEYDAKVTAPLTDKEIIPKTKSTLLPVVQDILRVVTDINCLEEAARSEFHNLEDLPLIELDPAVLMTAIDRLGEIKQTILDNDMLQKKMNGGAIDGKYLEASEITAFADAWRSASEAVAEKSSRYYELVPESDATSDSALKAFMTVDAVDKEITRVRQLVEIATNSKIILGAKSSTTVHPLDYCYNALQIHLTPSSQMEVDMISTYFAAGFHGKETSYKVSRVLSVQRKDELDCQFDKGHHMLLWHSTRKTNLMGILSRGLCIAPQEAPKTGYAFGKGIYFADESAKSLKYCGSPFVLEDNRRVYYMLLCDVNLGEMHTVTTSTYMEKAEDGTGSTFAMGKWQHDPLKTIVTPASCAKVPLGKLKQVGKELPQPFAWAVCKDDKSNDTSRSFSRAAQKLLEDFLASGTQEFEWTYASLMGELHIFGSRWTAPVKVTVNVQDKELCVSGQTYSIAFHVKVEMEDERYSYAYSARKYFNIFDTTTGLPKGYKLHEDPLVLQNNEYIVYDEARARISFLVEIEINAV</sequence>
<dbReference type="Pfam" id="PF00644">
    <property type="entry name" value="PARP"/>
    <property type="match status" value="1"/>
</dbReference>
<keyword evidence="6" id="KW-0539">Nucleus</keyword>
<evidence type="ECO:0000313" key="13">
    <source>
        <dbReference type="Proteomes" id="UP000481153"/>
    </source>
</evidence>
<dbReference type="Proteomes" id="UP000481153">
    <property type="component" value="Unassembled WGS sequence"/>
</dbReference>
<dbReference type="AlphaFoldDB" id="A0A6G0XVT4"/>
<evidence type="ECO:0000256" key="8">
    <source>
        <dbReference type="RuleBase" id="RU362114"/>
    </source>
</evidence>
<dbReference type="SUPFAM" id="SSF142921">
    <property type="entry name" value="WGR domain-like"/>
    <property type="match status" value="1"/>
</dbReference>
<keyword evidence="13" id="KW-1185">Reference proteome</keyword>
<dbReference type="Gene3D" id="2.20.140.10">
    <property type="entry name" value="WGR domain"/>
    <property type="match status" value="1"/>
</dbReference>
<name>A0A6G0XVT4_9STRA</name>
<evidence type="ECO:0000256" key="2">
    <source>
        <dbReference type="ARBA" id="ARBA00022676"/>
    </source>
</evidence>
<dbReference type="Gene3D" id="1.20.142.10">
    <property type="entry name" value="Poly(ADP-ribose) polymerase, regulatory domain"/>
    <property type="match status" value="1"/>
</dbReference>
<comment type="caution">
    <text evidence="12">The sequence shown here is derived from an EMBL/GenBank/DDBJ whole genome shotgun (WGS) entry which is preliminary data.</text>
</comment>
<keyword evidence="5 8" id="KW-0520">NAD</keyword>
<proteinExistence type="predicted"/>
<dbReference type="GO" id="GO:0003950">
    <property type="term" value="F:NAD+ poly-ADP-ribosyltransferase activity"/>
    <property type="evidence" value="ECO:0007669"/>
    <property type="project" value="UniProtKB-UniRule"/>
</dbReference>
<dbReference type="GO" id="GO:1990404">
    <property type="term" value="F:NAD+-protein mono-ADP-ribosyltransferase activity"/>
    <property type="evidence" value="ECO:0007669"/>
    <property type="project" value="TreeGrafter"/>
</dbReference>
<dbReference type="GO" id="GO:0016779">
    <property type="term" value="F:nucleotidyltransferase activity"/>
    <property type="evidence" value="ECO:0007669"/>
    <property type="project" value="UniProtKB-KW"/>
</dbReference>
<reference evidence="12 13" key="1">
    <citation type="submission" date="2019-07" db="EMBL/GenBank/DDBJ databases">
        <title>Genomics analysis of Aphanomyces spp. identifies a new class of oomycete effector associated with host adaptation.</title>
        <authorList>
            <person name="Gaulin E."/>
        </authorList>
    </citation>
    <scope>NUCLEOTIDE SEQUENCE [LARGE SCALE GENOMIC DNA]</scope>
    <source>
        <strain evidence="12 13">ATCC 201684</strain>
    </source>
</reference>
<dbReference type="InterPro" id="IPR036930">
    <property type="entry name" value="WGR_dom_sf"/>
</dbReference>
<evidence type="ECO:0000256" key="5">
    <source>
        <dbReference type="ARBA" id="ARBA00023027"/>
    </source>
</evidence>
<dbReference type="Pfam" id="PF02877">
    <property type="entry name" value="PARP_reg"/>
    <property type="match status" value="1"/>
</dbReference>
<keyword evidence="2 8" id="KW-0328">Glycosyltransferase</keyword>
<dbReference type="GO" id="GO:0006302">
    <property type="term" value="P:double-strand break repair"/>
    <property type="evidence" value="ECO:0007669"/>
    <property type="project" value="TreeGrafter"/>
</dbReference>
<dbReference type="CDD" id="cd07997">
    <property type="entry name" value="WGR_PARP"/>
    <property type="match status" value="1"/>
</dbReference>
<accession>A0A6G0XVT4</accession>
<evidence type="ECO:0000259" key="11">
    <source>
        <dbReference type="PROSITE" id="PS51977"/>
    </source>
</evidence>
<dbReference type="PROSITE" id="PS51977">
    <property type="entry name" value="WGR"/>
    <property type="match status" value="1"/>
</dbReference>
<dbReference type="GO" id="GO:0005730">
    <property type="term" value="C:nucleolus"/>
    <property type="evidence" value="ECO:0007669"/>
    <property type="project" value="TreeGrafter"/>
</dbReference>
<dbReference type="InterPro" id="IPR050800">
    <property type="entry name" value="ARTD/PARP"/>
</dbReference>
<feature type="domain" description="PARP alpha-helical" evidence="10">
    <location>
        <begin position="418"/>
        <end position="567"/>
    </location>
</feature>
<evidence type="ECO:0000256" key="6">
    <source>
        <dbReference type="ARBA" id="ARBA00023242"/>
    </source>
</evidence>
<dbReference type="InterPro" id="IPR036616">
    <property type="entry name" value="Poly(ADP-ribose)pol_reg_dom_sf"/>
</dbReference>
<dbReference type="InterPro" id="IPR012317">
    <property type="entry name" value="Poly(ADP-ribose)pol_cat_dom"/>
</dbReference>
<dbReference type="Gene3D" id="1.25.40.20">
    <property type="entry name" value="Ankyrin repeat-containing domain"/>
    <property type="match status" value="1"/>
</dbReference>